<dbReference type="SUPFAM" id="SSF103481">
    <property type="entry name" value="Multidrug resistance efflux transporter EmrE"/>
    <property type="match status" value="1"/>
</dbReference>
<evidence type="ECO:0000313" key="11">
    <source>
        <dbReference type="Proteomes" id="UP000248758"/>
    </source>
</evidence>
<protein>
    <submittedName>
        <fullName evidence="10">Methyl viologen resistance protein C</fullName>
    </submittedName>
</protein>
<accession>A0A2X5NLB4</accession>
<dbReference type="InterPro" id="IPR037185">
    <property type="entry name" value="EmrE-like"/>
</dbReference>
<keyword evidence="2" id="KW-0813">Transport</keyword>
<dbReference type="PANTHER" id="PTHR30561">
    <property type="entry name" value="SMR FAMILY PROTON-DEPENDENT DRUG EFFLUX TRANSPORTER SUGE"/>
    <property type="match status" value="1"/>
</dbReference>
<keyword evidence="5 9" id="KW-1133">Transmembrane helix</keyword>
<evidence type="ECO:0000256" key="5">
    <source>
        <dbReference type="ARBA" id="ARBA00022989"/>
    </source>
</evidence>
<dbReference type="EMBL" id="LS483499">
    <property type="protein sequence ID" value="SQK74298.1"/>
    <property type="molecule type" value="Genomic_DNA"/>
</dbReference>
<keyword evidence="6 9" id="KW-0472">Membrane</keyword>
<keyword evidence="3" id="KW-1003">Cell membrane</keyword>
<evidence type="ECO:0000256" key="8">
    <source>
        <dbReference type="RuleBase" id="RU003942"/>
    </source>
</evidence>
<dbReference type="FunFam" id="1.10.3730.20:FF:000001">
    <property type="entry name" value="Quaternary ammonium compound resistance transporter SugE"/>
    <property type="match status" value="1"/>
</dbReference>
<comment type="subcellular location">
    <subcellularLocation>
        <location evidence="1 8">Cell membrane</location>
        <topology evidence="1 8">Multi-pass membrane protein</topology>
    </subcellularLocation>
</comment>
<evidence type="ECO:0000256" key="9">
    <source>
        <dbReference type="SAM" id="Phobius"/>
    </source>
</evidence>
<dbReference type="Pfam" id="PF00893">
    <property type="entry name" value="Multi_Drug_Res"/>
    <property type="match status" value="1"/>
</dbReference>
<organism evidence="10 11">
    <name type="scientific">Tatumella ptyseos</name>
    <dbReference type="NCBI Taxonomy" id="82987"/>
    <lineage>
        <taxon>Bacteria</taxon>
        <taxon>Pseudomonadati</taxon>
        <taxon>Pseudomonadota</taxon>
        <taxon>Gammaproteobacteria</taxon>
        <taxon>Enterobacterales</taxon>
        <taxon>Erwiniaceae</taxon>
        <taxon>Tatumella</taxon>
    </lineage>
</organism>
<dbReference type="Proteomes" id="UP000248758">
    <property type="component" value="Chromosome 1"/>
</dbReference>
<dbReference type="InterPro" id="IPR000390">
    <property type="entry name" value="Small_drug/metabolite_transptr"/>
</dbReference>
<dbReference type="Gene3D" id="1.10.3730.20">
    <property type="match status" value="1"/>
</dbReference>
<feature type="transmembrane region" description="Helical" evidence="9">
    <location>
        <begin position="60"/>
        <end position="80"/>
    </location>
</feature>
<dbReference type="KEGG" id="tpty:NCTC11468_01445"/>
<dbReference type="AlphaFoldDB" id="A0A2X5NLB4"/>
<dbReference type="GO" id="GO:0015297">
    <property type="term" value="F:antiporter activity"/>
    <property type="evidence" value="ECO:0007669"/>
    <property type="project" value="TreeGrafter"/>
</dbReference>
<dbReference type="GO" id="GO:1990961">
    <property type="term" value="P:xenobiotic detoxification by transmembrane export across the plasma membrane"/>
    <property type="evidence" value="ECO:0007669"/>
    <property type="project" value="UniProtKB-ARBA"/>
</dbReference>
<dbReference type="InterPro" id="IPR045324">
    <property type="entry name" value="Small_multidrug_res"/>
</dbReference>
<evidence type="ECO:0000256" key="4">
    <source>
        <dbReference type="ARBA" id="ARBA00022692"/>
    </source>
</evidence>
<sequence length="134" mass="14458">MLKTWLILLVSIVAETFATSMIKSSEGFTRLLPSLAVIAGYIISFAGLSQVVRVMNVGVAYAIWAGVGICLVSLISWVFFRQTLDLAAILGILLIVMGVVVIQLFSKSVTIDLPSVTGFRSAASRASRRQKCYA</sequence>
<name>A0A2X5NLB4_9GAMM</name>
<proteinExistence type="inferred from homology"/>
<evidence type="ECO:0000256" key="1">
    <source>
        <dbReference type="ARBA" id="ARBA00004651"/>
    </source>
</evidence>
<reference evidence="10 11" key="1">
    <citation type="submission" date="2018-06" db="EMBL/GenBank/DDBJ databases">
        <authorList>
            <consortium name="Pathogen Informatics"/>
            <person name="Doyle S."/>
        </authorList>
    </citation>
    <scope>NUCLEOTIDE SEQUENCE [LARGE SCALE GENOMIC DNA]</scope>
    <source>
        <strain evidence="10 11">NCTC11468</strain>
    </source>
</reference>
<evidence type="ECO:0000256" key="6">
    <source>
        <dbReference type="ARBA" id="ARBA00023136"/>
    </source>
</evidence>
<evidence type="ECO:0000313" key="10">
    <source>
        <dbReference type="EMBL" id="SQK74298.1"/>
    </source>
</evidence>
<dbReference type="PANTHER" id="PTHR30561:SF1">
    <property type="entry name" value="MULTIDRUG TRANSPORTER EMRE"/>
    <property type="match status" value="1"/>
</dbReference>
<evidence type="ECO:0000256" key="2">
    <source>
        <dbReference type="ARBA" id="ARBA00022448"/>
    </source>
</evidence>
<feature type="transmembrane region" description="Helical" evidence="9">
    <location>
        <begin position="28"/>
        <end position="48"/>
    </location>
</feature>
<dbReference type="GO" id="GO:0015199">
    <property type="term" value="F:amino-acid betaine transmembrane transporter activity"/>
    <property type="evidence" value="ECO:0007669"/>
    <property type="project" value="TreeGrafter"/>
</dbReference>
<gene>
    <name evidence="10" type="primary">emrE</name>
    <name evidence="10" type="ORF">NCTC11468_01445</name>
</gene>
<dbReference type="GO" id="GO:0015220">
    <property type="term" value="F:choline transmembrane transporter activity"/>
    <property type="evidence" value="ECO:0007669"/>
    <property type="project" value="TreeGrafter"/>
</dbReference>
<comment type="similarity">
    <text evidence="7 8">Belongs to the drug/metabolite transporter (DMT) superfamily. Small multidrug resistance (SMR) (TC 2.A.7.1) family.</text>
</comment>
<feature type="transmembrane region" description="Helical" evidence="9">
    <location>
        <begin position="86"/>
        <end position="105"/>
    </location>
</feature>
<evidence type="ECO:0000256" key="7">
    <source>
        <dbReference type="ARBA" id="ARBA00038032"/>
    </source>
</evidence>
<keyword evidence="4 8" id="KW-0812">Transmembrane</keyword>
<dbReference type="GO" id="GO:0031460">
    <property type="term" value="P:glycine betaine transport"/>
    <property type="evidence" value="ECO:0007669"/>
    <property type="project" value="TreeGrafter"/>
</dbReference>
<dbReference type="GO" id="GO:0005886">
    <property type="term" value="C:plasma membrane"/>
    <property type="evidence" value="ECO:0007669"/>
    <property type="project" value="UniProtKB-SubCell"/>
</dbReference>
<evidence type="ECO:0000256" key="3">
    <source>
        <dbReference type="ARBA" id="ARBA00022475"/>
    </source>
</evidence>